<dbReference type="SUPFAM" id="SSF51412">
    <property type="entry name" value="Inosine monophosphate dehydrogenase (IMPDH)"/>
    <property type="match status" value="1"/>
</dbReference>
<keyword evidence="6" id="KW-1185">Reference proteome</keyword>
<dbReference type="CDD" id="cd04730">
    <property type="entry name" value="NPD_like"/>
    <property type="match status" value="1"/>
</dbReference>
<feature type="region of interest" description="Disordered" evidence="4">
    <location>
        <begin position="248"/>
        <end position="276"/>
    </location>
</feature>
<dbReference type="Gene3D" id="3.20.20.70">
    <property type="entry name" value="Aldolase class I"/>
    <property type="match status" value="1"/>
</dbReference>
<dbReference type="GO" id="GO:0018580">
    <property type="term" value="F:nitronate monooxygenase activity"/>
    <property type="evidence" value="ECO:0007669"/>
    <property type="project" value="InterPro"/>
</dbReference>
<sequence length="346" mass="35899">MMNTFTTLLGIETPMVQAPMGGAAGPHLTASVSNAGALGTLPLSGADADQARQRLRQVRQMTARPFAVNLNASKNQDARMDLCLEEGVPAFSLFWGQSPCLVARAKAGGAVVMQTVGSAKEACEAVDAGADVIVAQGWEAGGHVGGTVTTMALVPAVVDAVGSVPVIAAGGIADGRGMAAALALGAQGVWIGTRFLASDEAAIHPEYIARLLAADETATGYYESLFDIGWPDAPHRVLRNSTTKAWETAGRPENGARPGEGDIVASSSSGGDIQRYQCLTPGTDLRGDIEALSMWAGQSVGSVRRVLPAGDIVREILNEARRVALRLAEGADRQAAPAMLKEDTRR</sequence>
<dbReference type="Pfam" id="PF03060">
    <property type="entry name" value="NMO"/>
    <property type="match status" value="1"/>
</dbReference>
<dbReference type="InterPro" id="IPR013785">
    <property type="entry name" value="Aldolase_TIM"/>
</dbReference>
<keyword evidence="2" id="KW-0288">FMN</keyword>
<evidence type="ECO:0000256" key="2">
    <source>
        <dbReference type="ARBA" id="ARBA00022643"/>
    </source>
</evidence>
<protein>
    <submittedName>
        <fullName evidence="5">Nitronate monooxygenase</fullName>
    </submittedName>
</protein>
<dbReference type="PANTHER" id="PTHR32332">
    <property type="entry name" value="2-NITROPROPANE DIOXYGENASE"/>
    <property type="match status" value="1"/>
</dbReference>
<keyword evidence="5" id="KW-0503">Monooxygenase</keyword>
<evidence type="ECO:0000256" key="4">
    <source>
        <dbReference type="SAM" id="MobiDB-lite"/>
    </source>
</evidence>
<dbReference type="PANTHER" id="PTHR32332:SF20">
    <property type="entry name" value="2-NITROPROPANE DIOXYGENASE-LIKE PROTEIN"/>
    <property type="match status" value="1"/>
</dbReference>
<name>A0A1H3U796_9RHOB</name>
<reference evidence="6" key="1">
    <citation type="submission" date="2016-10" db="EMBL/GenBank/DDBJ databases">
        <authorList>
            <person name="Varghese N."/>
            <person name="Submissions S."/>
        </authorList>
    </citation>
    <scope>NUCLEOTIDE SEQUENCE [LARGE SCALE GENOMIC DNA]</scope>
    <source>
        <strain evidence="6">DSM 100420</strain>
    </source>
</reference>
<gene>
    <name evidence="5" type="ORF">SAMN05444004_12514</name>
</gene>
<dbReference type="InterPro" id="IPR004136">
    <property type="entry name" value="NMO"/>
</dbReference>
<dbReference type="Proteomes" id="UP000198914">
    <property type="component" value="Unassembled WGS sequence"/>
</dbReference>
<dbReference type="STRING" id="1244108.SAMN05444004_12514"/>
<accession>A0A1H3U796</accession>
<evidence type="ECO:0000313" key="6">
    <source>
        <dbReference type="Proteomes" id="UP000198914"/>
    </source>
</evidence>
<proteinExistence type="predicted"/>
<dbReference type="AlphaFoldDB" id="A0A1H3U796"/>
<dbReference type="EMBL" id="FNPX01000025">
    <property type="protein sequence ID" value="SDZ58262.1"/>
    <property type="molecule type" value="Genomic_DNA"/>
</dbReference>
<evidence type="ECO:0000256" key="3">
    <source>
        <dbReference type="ARBA" id="ARBA00023002"/>
    </source>
</evidence>
<keyword evidence="1" id="KW-0285">Flavoprotein</keyword>
<keyword evidence="3" id="KW-0560">Oxidoreductase</keyword>
<organism evidence="5 6">
    <name type="scientific">Jannaschia faecimaris</name>
    <dbReference type="NCBI Taxonomy" id="1244108"/>
    <lineage>
        <taxon>Bacteria</taxon>
        <taxon>Pseudomonadati</taxon>
        <taxon>Pseudomonadota</taxon>
        <taxon>Alphaproteobacteria</taxon>
        <taxon>Rhodobacterales</taxon>
        <taxon>Roseobacteraceae</taxon>
        <taxon>Jannaschia</taxon>
    </lineage>
</organism>
<evidence type="ECO:0000256" key="1">
    <source>
        <dbReference type="ARBA" id="ARBA00022630"/>
    </source>
</evidence>
<evidence type="ECO:0000313" key="5">
    <source>
        <dbReference type="EMBL" id="SDZ58262.1"/>
    </source>
</evidence>
<dbReference type="RefSeq" id="WP_211605539.1">
    <property type="nucleotide sequence ID" value="NZ_FNPX01000025.1"/>
</dbReference>